<dbReference type="Pfam" id="PF07969">
    <property type="entry name" value="Amidohydro_3"/>
    <property type="match status" value="1"/>
</dbReference>
<evidence type="ECO:0000313" key="2">
    <source>
        <dbReference type="EMBL" id="QEA16827.1"/>
    </source>
</evidence>
<evidence type="ECO:0000259" key="1">
    <source>
        <dbReference type="Pfam" id="PF07969"/>
    </source>
</evidence>
<dbReference type="Proteomes" id="UP000321172">
    <property type="component" value="Chromosome"/>
</dbReference>
<dbReference type="GO" id="GO:0016810">
    <property type="term" value="F:hydrolase activity, acting on carbon-nitrogen (but not peptide) bonds"/>
    <property type="evidence" value="ECO:0007669"/>
    <property type="project" value="InterPro"/>
</dbReference>
<sequence>MMRPFRAKERALQGAIAACIGRSAARKSGPKRTGGATMRIAGWLAAACLVLTAPATAKDASATLWRGGTIITMDGETPATAEAVVERDGKIVFVGPELGAREAAGKDARTRDLNGATLLPGFVDAHSHFAIGLQTAGGLDLADPAIGDTASVSKLLAAVKAYGAKVPKGGWVVVWRYDDAQLAERRHVTRAELDGIMPDRKVVLLHISLHGLVANSAALKAAKLRDGMKPPAGGVMPSDEKGRLTGLLFEKAMLPMSAVLPQPSNEARLAALDGVQMRYAREGFTWAQDGATNPVDLAFLTSPAAQAMLKIDLALLPFAMTGIDAVLENPAMTPGARFGRVKLQGIKFTLDGSPQARTAFFTRDYALGSPDGQHPWHGQPVTSDAAFQALARKVHERGWQIFVHANGDAAIDMAIRGFDALGIKAADNRRPVVIHSQFMRPDQIPAYVRIGVGPTYFSNHTFYFADTHRRNFPDEVVDFISPFTASRAAGLIPSNHSDYPVTPLDTRAQMWSAMARTSRSGVVSGDGQRENAFQALQALTTGPAWQVFEEDRRGRIKAGLLADFVVLDRNPLTTPVDQIRAIKVLETVKEGETVWRAN</sequence>
<dbReference type="InterPro" id="IPR013108">
    <property type="entry name" value="Amidohydro_3"/>
</dbReference>
<accession>A0A5B8S852</accession>
<keyword evidence="2" id="KW-0378">Hydrolase</keyword>
<protein>
    <submittedName>
        <fullName evidence="2">Amidohydrolase</fullName>
    </submittedName>
</protein>
<dbReference type="PANTHER" id="PTHR22642:SF2">
    <property type="entry name" value="PROTEIN LONG AFTER FAR-RED 3"/>
    <property type="match status" value="1"/>
</dbReference>
<dbReference type="KEGG" id="ngf:FRF71_12175"/>
<reference evidence="2 3" key="1">
    <citation type="journal article" date="2013" name="J. Microbiol. Biotechnol.">
        <title>Novosphingobium ginsenosidimutans sp. nov., with the ability to convert ginsenoside.</title>
        <authorList>
            <person name="Kim J.K."/>
            <person name="He D."/>
            <person name="Liu Q.M."/>
            <person name="Park H.Y."/>
            <person name="Jung M.S."/>
            <person name="Yoon M.H."/>
            <person name="Kim S.C."/>
            <person name="Im W.T."/>
        </authorList>
    </citation>
    <scope>NUCLEOTIDE SEQUENCE [LARGE SCALE GENOMIC DNA]</scope>
    <source>
        <strain evidence="2 3">FW-6</strain>
    </source>
</reference>
<dbReference type="CDD" id="cd01300">
    <property type="entry name" value="YtcJ_like"/>
    <property type="match status" value="1"/>
</dbReference>
<proteinExistence type="predicted"/>
<organism evidence="2 3">
    <name type="scientific">Novosphingobium ginsenosidimutans</name>
    <dbReference type="NCBI Taxonomy" id="1176536"/>
    <lineage>
        <taxon>Bacteria</taxon>
        <taxon>Pseudomonadati</taxon>
        <taxon>Pseudomonadota</taxon>
        <taxon>Alphaproteobacteria</taxon>
        <taxon>Sphingomonadales</taxon>
        <taxon>Sphingomonadaceae</taxon>
        <taxon>Novosphingobium</taxon>
    </lineage>
</organism>
<dbReference type="SUPFAM" id="SSF51338">
    <property type="entry name" value="Composite domain of metallo-dependent hydrolases"/>
    <property type="match status" value="1"/>
</dbReference>
<evidence type="ECO:0000313" key="3">
    <source>
        <dbReference type="Proteomes" id="UP000321172"/>
    </source>
</evidence>
<dbReference type="SUPFAM" id="SSF51556">
    <property type="entry name" value="Metallo-dependent hydrolases"/>
    <property type="match status" value="1"/>
</dbReference>
<dbReference type="EMBL" id="CP042345">
    <property type="protein sequence ID" value="QEA16827.1"/>
    <property type="molecule type" value="Genomic_DNA"/>
</dbReference>
<dbReference type="AlphaFoldDB" id="A0A5B8S852"/>
<gene>
    <name evidence="2" type="ORF">FRF71_12175</name>
</gene>
<dbReference type="InterPro" id="IPR033932">
    <property type="entry name" value="YtcJ-like"/>
</dbReference>
<name>A0A5B8S852_9SPHN</name>
<keyword evidence="3" id="KW-1185">Reference proteome</keyword>
<dbReference type="OrthoDB" id="9811399at2"/>
<dbReference type="InterPro" id="IPR011059">
    <property type="entry name" value="Metal-dep_hydrolase_composite"/>
</dbReference>
<dbReference type="InterPro" id="IPR032466">
    <property type="entry name" value="Metal_Hydrolase"/>
</dbReference>
<dbReference type="Gene3D" id="3.20.20.140">
    <property type="entry name" value="Metal-dependent hydrolases"/>
    <property type="match status" value="1"/>
</dbReference>
<feature type="domain" description="Amidohydrolase 3" evidence="1">
    <location>
        <begin position="110"/>
        <end position="594"/>
    </location>
</feature>
<dbReference type="Gene3D" id="3.10.310.70">
    <property type="match status" value="1"/>
</dbReference>
<dbReference type="Gene3D" id="2.30.40.10">
    <property type="entry name" value="Urease, subunit C, domain 1"/>
    <property type="match status" value="1"/>
</dbReference>
<dbReference type="PANTHER" id="PTHR22642">
    <property type="entry name" value="IMIDAZOLONEPROPIONASE"/>
    <property type="match status" value="1"/>
</dbReference>